<dbReference type="Pfam" id="PF03088">
    <property type="entry name" value="Str_synth"/>
    <property type="match status" value="1"/>
</dbReference>
<evidence type="ECO:0000259" key="6">
    <source>
        <dbReference type="Pfam" id="PF03088"/>
    </source>
</evidence>
<feature type="signal peptide" evidence="5">
    <location>
        <begin position="1"/>
        <end position="17"/>
    </location>
</feature>
<evidence type="ECO:0000256" key="4">
    <source>
        <dbReference type="ARBA" id="ARBA00023180"/>
    </source>
</evidence>
<evidence type="ECO:0000256" key="2">
    <source>
        <dbReference type="ARBA" id="ARBA00009191"/>
    </source>
</evidence>
<accession>A0ABR0VIQ6</accession>
<dbReference type="Gene3D" id="2.120.10.30">
    <property type="entry name" value="TolB, C-terminal domain"/>
    <property type="match status" value="1"/>
</dbReference>
<comment type="subcellular location">
    <subcellularLocation>
        <location evidence="1">Vacuole</location>
    </subcellularLocation>
</comment>
<comment type="similarity">
    <text evidence="2">Belongs to the strictosidine synthase family.</text>
</comment>
<comment type="caution">
    <text evidence="7">The sequence shown here is derived from an EMBL/GenBank/DDBJ whole genome shotgun (WGS) entry which is preliminary data.</text>
</comment>
<feature type="chain" id="PRO_5046694237" description="Strictosidine synthase conserved region domain-containing protein" evidence="5">
    <location>
        <begin position="18"/>
        <end position="338"/>
    </location>
</feature>
<reference evidence="7 8" key="1">
    <citation type="journal article" date="2021" name="Comput. Struct. Biotechnol. J.">
        <title>De novo genome assembly of the potent medicinal plant Rehmannia glutinosa using nanopore technology.</title>
        <authorList>
            <person name="Ma L."/>
            <person name="Dong C."/>
            <person name="Song C."/>
            <person name="Wang X."/>
            <person name="Zheng X."/>
            <person name="Niu Y."/>
            <person name="Chen S."/>
            <person name="Feng W."/>
        </authorList>
    </citation>
    <scope>NUCLEOTIDE SEQUENCE [LARGE SCALE GENOMIC DNA]</scope>
    <source>
        <strain evidence="7">DH-2019</strain>
    </source>
</reference>
<proteinExistence type="inferred from homology"/>
<protein>
    <recommendedName>
        <fullName evidence="6">Strictosidine synthase conserved region domain-containing protein</fullName>
    </recommendedName>
</protein>
<sequence>MVPFLLLLFCLPNRALANGFRSFKMIPLPSHGCEAYAFDSDNGGPYTGLNDGRIVKYQGPKIGFVEFATTVPNRSKELCDGKNGDDPKTGPLCGRPIGLEFNHRTGELYVADAFRGLMVVARGGGVAARLAGGRDGVPFDAPDAIAIDPITGEVYFTDVGSIFFKTTNMTEILLSGDTSGRLLKYDPKTKQRTVVLTGLAVPNGVAVSKDGSFVLVAEYIACRITRFWLKGPQANTSDIFVQLPGNPDNIKRTKSGDFWVPVNIQKLYPKLISFPLGQKINARGEIIETVNFYAEYNATYITEVHEQLGSLYVASVYTNFVGVYRGLKCSSSGIAHPL</sequence>
<keyword evidence="8" id="KW-1185">Reference proteome</keyword>
<dbReference type="EMBL" id="JABTTQ020001208">
    <property type="protein sequence ID" value="KAK6133690.1"/>
    <property type="molecule type" value="Genomic_DNA"/>
</dbReference>
<dbReference type="InterPro" id="IPR018119">
    <property type="entry name" value="Strictosidine_synth_cons-reg"/>
</dbReference>
<dbReference type="PANTHER" id="PTHR10426:SF136">
    <property type="entry name" value="PROTEIN STRICTOSIDINE SYNTHASE-LIKE 9-LIKE"/>
    <property type="match status" value="1"/>
</dbReference>
<dbReference type="SUPFAM" id="SSF63829">
    <property type="entry name" value="Calcium-dependent phosphotriesterase"/>
    <property type="match status" value="1"/>
</dbReference>
<evidence type="ECO:0000256" key="3">
    <source>
        <dbReference type="ARBA" id="ARBA00022554"/>
    </source>
</evidence>
<dbReference type="Proteomes" id="UP001318860">
    <property type="component" value="Unassembled WGS sequence"/>
</dbReference>
<name>A0ABR0VIQ6_REHGL</name>
<keyword evidence="3" id="KW-0926">Vacuole</keyword>
<keyword evidence="4" id="KW-0325">Glycoprotein</keyword>
<evidence type="ECO:0000256" key="1">
    <source>
        <dbReference type="ARBA" id="ARBA00004116"/>
    </source>
</evidence>
<feature type="domain" description="Strictosidine synthase conserved region" evidence="6">
    <location>
        <begin position="143"/>
        <end position="232"/>
    </location>
</feature>
<gene>
    <name evidence="7" type="ORF">DH2020_032600</name>
</gene>
<organism evidence="7 8">
    <name type="scientific">Rehmannia glutinosa</name>
    <name type="common">Chinese foxglove</name>
    <dbReference type="NCBI Taxonomy" id="99300"/>
    <lineage>
        <taxon>Eukaryota</taxon>
        <taxon>Viridiplantae</taxon>
        <taxon>Streptophyta</taxon>
        <taxon>Embryophyta</taxon>
        <taxon>Tracheophyta</taxon>
        <taxon>Spermatophyta</taxon>
        <taxon>Magnoliopsida</taxon>
        <taxon>eudicotyledons</taxon>
        <taxon>Gunneridae</taxon>
        <taxon>Pentapetalae</taxon>
        <taxon>asterids</taxon>
        <taxon>lamiids</taxon>
        <taxon>Lamiales</taxon>
        <taxon>Orobanchaceae</taxon>
        <taxon>Rehmannieae</taxon>
        <taxon>Rehmannia</taxon>
    </lineage>
</organism>
<evidence type="ECO:0000313" key="7">
    <source>
        <dbReference type="EMBL" id="KAK6133690.1"/>
    </source>
</evidence>
<keyword evidence="5" id="KW-0732">Signal</keyword>
<evidence type="ECO:0000313" key="8">
    <source>
        <dbReference type="Proteomes" id="UP001318860"/>
    </source>
</evidence>
<dbReference type="InterPro" id="IPR011042">
    <property type="entry name" value="6-blade_b-propeller_TolB-like"/>
</dbReference>
<evidence type="ECO:0000256" key="5">
    <source>
        <dbReference type="SAM" id="SignalP"/>
    </source>
</evidence>
<dbReference type="PANTHER" id="PTHR10426">
    <property type="entry name" value="STRICTOSIDINE SYNTHASE-RELATED"/>
    <property type="match status" value="1"/>
</dbReference>